<evidence type="ECO:0000259" key="7">
    <source>
        <dbReference type="Pfam" id="PF00590"/>
    </source>
</evidence>
<dbReference type="Proteomes" id="UP000230956">
    <property type="component" value="Unassembled WGS sequence"/>
</dbReference>
<evidence type="ECO:0000256" key="1">
    <source>
        <dbReference type="ARBA" id="ARBA00004953"/>
    </source>
</evidence>
<dbReference type="InterPro" id="IPR014777">
    <property type="entry name" value="4pyrrole_Mease_sub1"/>
</dbReference>
<dbReference type="GO" id="GO:0008168">
    <property type="term" value="F:methyltransferase activity"/>
    <property type="evidence" value="ECO:0007669"/>
    <property type="project" value="UniProtKB-KW"/>
</dbReference>
<evidence type="ECO:0000256" key="6">
    <source>
        <dbReference type="SAM" id="MobiDB-lite"/>
    </source>
</evidence>
<dbReference type="GO" id="GO:0009236">
    <property type="term" value="P:cobalamin biosynthetic process"/>
    <property type="evidence" value="ECO:0007669"/>
    <property type="project" value="UniProtKB-UniPathway"/>
</dbReference>
<dbReference type="PANTHER" id="PTHR47036:SF1">
    <property type="entry name" value="COBALT-FACTOR III C(17)-METHYLTRANSFERASE-RELATED"/>
    <property type="match status" value="1"/>
</dbReference>
<dbReference type="Gene3D" id="3.30.950.10">
    <property type="entry name" value="Methyltransferase, Cobalt-precorrin-4 Transmethylase, Domain 2"/>
    <property type="match status" value="1"/>
</dbReference>
<dbReference type="GO" id="GO:0032259">
    <property type="term" value="P:methylation"/>
    <property type="evidence" value="ECO:0007669"/>
    <property type="project" value="UniProtKB-KW"/>
</dbReference>
<dbReference type="InterPro" id="IPR051810">
    <property type="entry name" value="Precorrin_MeTrfase"/>
</dbReference>
<feature type="region of interest" description="Disordered" evidence="6">
    <location>
        <begin position="1"/>
        <end position="26"/>
    </location>
</feature>
<gene>
    <name evidence="8" type="primary">cobJ</name>
    <name evidence="8" type="ORF">COY37_06660</name>
</gene>
<evidence type="ECO:0000313" key="9">
    <source>
        <dbReference type="Proteomes" id="UP000230956"/>
    </source>
</evidence>
<keyword evidence="3 8" id="KW-0489">Methyltransferase</keyword>
<dbReference type="InterPro" id="IPR000878">
    <property type="entry name" value="4pyrrol_Mease"/>
</dbReference>
<proteinExistence type="predicted"/>
<reference evidence="9" key="1">
    <citation type="submission" date="2017-09" db="EMBL/GenBank/DDBJ databases">
        <title>Depth-based differentiation of microbial function through sediment-hosted aquifers and enrichment of novel symbionts in the deep terrestrial subsurface.</title>
        <authorList>
            <person name="Probst A.J."/>
            <person name="Ladd B."/>
            <person name="Jarett J.K."/>
            <person name="Geller-Mcgrath D.E."/>
            <person name="Sieber C.M.K."/>
            <person name="Emerson J.B."/>
            <person name="Anantharaman K."/>
            <person name="Thomas B.C."/>
            <person name="Malmstrom R."/>
            <person name="Stieglmeier M."/>
            <person name="Klingl A."/>
            <person name="Woyke T."/>
            <person name="Ryan C.M."/>
            <person name="Banfield J.F."/>
        </authorList>
    </citation>
    <scope>NUCLEOTIDE SEQUENCE [LARGE SCALE GENOMIC DNA]</scope>
</reference>
<evidence type="ECO:0000256" key="4">
    <source>
        <dbReference type="ARBA" id="ARBA00022679"/>
    </source>
</evidence>
<comment type="caution">
    <text evidence="8">The sequence shown here is derived from an EMBL/GenBank/DDBJ whole genome shotgun (WGS) entry which is preliminary data.</text>
</comment>
<evidence type="ECO:0000313" key="8">
    <source>
        <dbReference type="EMBL" id="PIZ38199.1"/>
    </source>
</evidence>
<organism evidence="8 9">
    <name type="scientific">Candidatus Aquicultor secundus</name>
    <dbReference type="NCBI Taxonomy" id="1973895"/>
    <lineage>
        <taxon>Bacteria</taxon>
        <taxon>Bacillati</taxon>
        <taxon>Actinomycetota</taxon>
        <taxon>Candidatus Aquicultoria</taxon>
        <taxon>Candidatus Aquicultorales</taxon>
        <taxon>Candidatus Aquicultoraceae</taxon>
        <taxon>Candidatus Aquicultor</taxon>
    </lineage>
</organism>
<name>A0A2M7T7L3_9ACTN</name>
<dbReference type="InterPro" id="IPR014776">
    <property type="entry name" value="4pyrrole_Mease_sub2"/>
</dbReference>
<feature type="domain" description="Tetrapyrrole methylase" evidence="7">
    <location>
        <begin position="33"/>
        <end position="217"/>
    </location>
</feature>
<keyword evidence="2" id="KW-0169">Cobalamin biosynthesis</keyword>
<dbReference type="EMBL" id="PFNG01000157">
    <property type="protein sequence ID" value="PIZ38199.1"/>
    <property type="molecule type" value="Genomic_DNA"/>
</dbReference>
<evidence type="ECO:0000256" key="5">
    <source>
        <dbReference type="ARBA" id="ARBA00022691"/>
    </source>
</evidence>
<dbReference type="CDD" id="cd11646">
    <property type="entry name" value="Precorrin_3B_C17_MT"/>
    <property type="match status" value="1"/>
</dbReference>
<dbReference type="AlphaFoldDB" id="A0A2M7T7L3"/>
<sequence>MRTRGNSGLEGWSVNSSENGLRQGNRGSGRGGIIVVGIGPGNEADMTVGARDALQVCDTVVGYKSYVKTISELAQGKEILQFGMRKEVERCTKAIELAKEGKLVALVSSGDPGIYGMAGLVLELAASEDIDIEVLPGVSAVNAAASALGAPLMHDFAVISLSDLLTPWEKIETRLRCAASADFVTALYNPKSTKRNWQIITARDIFMQFRNPKTPVGLYAKSNGAQNYFISDLASFVDLPIDMNTTVIIGNSQTYVADGRMITPRGYKI</sequence>
<dbReference type="InterPro" id="IPR035996">
    <property type="entry name" value="4pyrrol_Methylase_sf"/>
</dbReference>
<evidence type="ECO:0000256" key="2">
    <source>
        <dbReference type="ARBA" id="ARBA00022573"/>
    </source>
</evidence>
<dbReference type="InterPro" id="IPR006363">
    <property type="entry name" value="Cbl_synth_CobJ/CibH_dom"/>
</dbReference>
<keyword evidence="4 8" id="KW-0808">Transferase</keyword>
<accession>A0A2M7T7L3</accession>
<dbReference type="SUPFAM" id="SSF53790">
    <property type="entry name" value="Tetrapyrrole methylase"/>
    <property type="match status" value="1"/>
</dbReference>
<dbReference type="NCBIfam" id="TIGR01466">
    <property type="entry name" value="cobJ_cbiH"/>
    <property type="match status" value="1"/>
</dbReference>
<dbReference type="Pfam" id="PF00590">
    <property type="entry name" value="TP_methylase"/>
    <property type="match status" value="1"/>
</dbReference>
<protein>
    <submittedName>
        <fullName evidence="8">Precorrin-3B C(17)-methyltransferase</fullName>
    </submittedName>
</protein>
<keyword evidence="5" id="KW-0949">S-adenosyl-L-methionine</keyword>
<comment type="pathway">
    <text evidence="1">Cofactor biosynthesis; adenosylcobalamin biosynthesis.</text>
</comment>
<dbReference type="PANTHER" id="PTHR47036">
    <property type="entry name" value="COBALT-FACTOR III C(17)-METHYLTRANSFERASE-RELATED"/>
    <property type="match status" value="1"/>
</dbReference>
<evidence type="ECO:0000256" key="3">
    <source>
        <dbReference type="ARBA" id="ARBA00022603"/>
    </source>
</evidence>
<dbReference type="UniPathway" id="UPA00148"/>
<dbReference type="Gene3D" id="3.40.1010.10">
    <property type="entry name" value="Cobalt-precorrin-4 Transmethylase, Domain 1"/>
    <property type="match status" value="1"/>
</dbReference>